<protein>
    <submittedName>
        <fullName evidence="1">Uncharacterized protein</fullName>
    </submittedName>
</protein>
<organism evidence="1 2">
    <name type="scientific">Gynuella sunshinyii YC6258</name>
    <dbReference type="NCBI Taxonomy" id="1445510"/>
    <lineage>
        <taxon>Bacteria</taxon>
        <taxon>Pseudomonadati</taxon>
        <taxon>Pseudomonadota</taxon>
        <taxon>Gammaproteobacteria</taxon>
        <taxon>Oceanospirillales</taxon>
        <taxon>Saccharospirillaceae</taxon>
        <taxon>Gynuella</taxon>
    </lineage>
</organism>
<accession>A0A0C5VWG5</accession>
<dbReference type="Proteomes" id="UP000032266">
    <property type="component" value="Chromosome"/>
</dbReference>
<gene>
    <name evidence="1" type="ORF">YC6258_02701</name>
</gene>
<dbReference type="HOGENOM" id="CLU_3328476_0_0_6"/>
<proteinExistence type="predicted"/>
<sequence>MAFSNQVHPIVLGGEPEKGAFKLILEGRDIPSLFFPSL</sequence>
<keyword evidence="2" id="KW-1185">Reference proteome</keyword>
<evidence type="ECO:0000313" key="1">
    <source>
        <dbReference type="EMBL" id="AJQ94739.1"/>
    </source>
</evidence>
<dbReference type="AlphaFoldDB" id="A0A0C5VWG5"/>
<dbReference type="EMBL" id="CP007142">
    <property type="protein sequence ID" value="AJQ94739.1"/>
    <property type="molecule type" value="Genomic_DNA"/>
</dbReference>
<name>A0A0C5VWG5_9GAMM</name>
<reference evidence="1 2" key="1">
    <citation type="submission" date="2014-01" db="EMBL/GenBank/DDBJ databases">
        <title>Full genme sequencing of cellulolytic bacterium Gynuella sunshinyii YC6258T gen. nov., sp. nov.</title>
        <authorList>
            <person name="Khan H."/>
            <person name="Chung E.J."/>
            <person name="Chung Y.R."/>
        </authorList>
    </citation>
    <scope>NUCLEOTIDE SEQUENCE [LARGE SCALE GENOMIC DNA]</scope>
    <source>
        <strain evidence="1 2">YC6258</strain>
    </source>
</reference>
<dbReference type="KEGG" id="gsn:YC6258_02701"/>
<evidence type="ECO:0000313" key="2">
    <source>
        <dbReference type="Proteomes" id="UP000032266"/>
    </source>
</evidence>